<keyword evidence="8 12" id="KW-1133">Transmembrane helix</keyword>
<comment type="pathway">
    <text evidence="2">Capsule biogenesis; capsule polysaccharide biosynthesis.</text>
</comment>
<evidence type="ECO:0000256" key="7">
    <source>
        <dbReference type="ARBA" id="ARBA00022903"/>
    </source>
</evidence>
<keyword evidence="10" id="KW-0270">Exopolysaccharide synthesis</keyword>
<protein>
    <recommendedName>
        <fullName evidence="4">Capsular polysaccharide biosynthesis protein CpsC</fullName>
    </recommendedName>
</protein>
<dbReference type="PANTHER" id="PTHR32309">
    <property type="entry name" value="TYROSINE-PROTEIN KINASE"/>
    <property type="match status" value="1"/>
</dbReference>
<dbReference type="GO" id="GO:0000271">
    <property type="term" value="P:polysaccharide biosynthetic process"/>
    <property type="evidence" value="ECO:0007669"/>
    <property type="project" value="UniProtKB-KW"/>
</dbReference>
<evidence type="ECO:0000256" key="6">
    <source>
        <dbReference type="ARBA" id="ARBA00022692"/>
    </source>
</evidence>
<reference evidence="14 15" key="1">
    <citation type="submission" date="2019-05" db="EMBL/GenBank/DDBJ databases">
        <title>The metagenome of a microbial culture collection derived from dairy environment covers the genomic content of the human microbiome.</title>
        <authorList>
            <person name="Roder T."/>
            <person name="Wuthrich D."/>
            <person name="Sattari Z."/>
            <person name="Von Ah U."/>
            <person name="Bar C."/>
            <person name="Ronchi F."/>
            <person name="Macpherson A.J."/>
            <person name="Ganal-Vonarburg S.C."/>
            <person name="Bruggmann R."/>
            <person name="Vergeres G."/>
        </authorList>
    </citation>
    <scope>NUCLEOTIDE SEQUENCE [LARGE SCALE GENOMIC DNA]</scope>
    <source>
        <strain evidence="14 15">FAM 24227</strain>
    </source>
</reference>
<keyword evidence="7" id="KW-0972">Capsule biogenesis/degradation</keyword>
<evidence type="ECO:0000256" key="4">
    <source>
        <dbReference type="ARBA" id="ARBA00020739"/>
    </source>
</evidence>
<evidence type="ECO:0000256" key="12">
    <source>
        <dbReference type="SAM" id="Phobius"/>
    </source>
</evidence>
<dbReference type="Pfam" id="PF02706">
    <property type="entry name" value="Wzz"/>
    <property type="match status" value="1"/>
</dbReference>
<dbReference type="OrthoDB" id="2360475at2"/>
<evidence type="ECO:0000256" key="11">
    <source>
        <dbReference type="ARBA" id="ARBA00045736"/>
    </source>
</evidence>
<dbReference type="PANTHER" id="PTHR32309:SF13">
    <property type="entry name" value="FERRIC ENTEROBACTIN TRANSPORT PROTEIN FEPE"/>
    <property type="match status" value="1"/>
</dbReference>
<evidence type="ECO:0000256" key="1">
    <source>
        <dbReference type="ARBA" id="ARBA00004651"/>
    </source>
</evidence>
<name>A0A5R9DZE0_9LACT</name>
<dbReference type="InterPro" id="IPR003856">
    <property type="entry name" value="LPS_length_determ_N"/>
</dbReference>
<organism evidence="14 15">
    <name type="scientific">Ruoffia tabacinasalis</name>
    <dbReference type="NCBI Taxonomy" id="87458"/>
    <lineage>
        <taxon>Bacteria</taxon>
        <taxon>Bacillati</taxon>
        <taxon>Bacillota</taxon>
        <taxon>Bacilli</taxon>
        <taxon>Lactobacillales</taxon>
        <taxon>Aerococcaceae</taxon>
        <taxon>Ruoffia</taxon>
    </lineage>
</organism>
<keyword evidence="5" id="KW-1003">Cell membrane</keyword>
<dbReference type="RefSeq" id="WP_138404804.1">
    <property type="nucleotide sequence ID" value="NZ_VBSP01000025.1"/>
</dbReference>
<dbReference type="GO" id="GO:0004713">
    <property type="term" value="F:protein tyrosine kinase activity"/>
    <property type="evidence" value="ECO:0007669"/>
    <property type="project" value="TreeGrafter"/>
</dbReference>
<evidence type="ECO:0000313" key="14">
    <source>
        <dbReference type="EMBL" id="TLQ40703.1"/>
    </source>
</evidence>
<accession>A0A5R9DZE0</accession>
<comment type="caution">
    <text evidence="14">The sequence shown here is derived from an EMBL/GenBank/DDBJ whole genome shotgun (WGS) entry which is preliminary data.</text>
</comment>
<dbReference type="GO" id="GO:0005886">
    <property type="term" value="C:plasma membrane"/>
    <property type="evidence" value="ECO:0007669"/>
    <property type="project" value="UniProtKB-SubCell"/>
</dbReference>
<keyword evidence="9 12" id="KW-0472">Membrane</keyword>
<comment type="function">
    <text evidence="11">Required for CpsD phosphorylation. Involved in the regulation of capsular polysaccharide biosynthesis. May be part of a complex that directs the coordinated polymerization and export to the cell surface of the capsular polysaccharide.</text>
</comment>
<feature type="transmembrane region" description="Helical" evidence="12">
    <location>
        <begin position="173"/>
        <end position="194"/>
    </location>
</feature>
<gene>
    <name evidence="14" type="ORF">FEZ33_07595</name>
</gene>
<sequence>MEQEMSLLDLWKLLRKYYARIIGMTVVGAVLAVVFMMLFVDRQYVSEAQLLVNQSSDQDTAIQYTEIQTNVNLVNTYKDIISGNAVLEGVNENLGNVFTIDELRNAITVEQSPNSQAFYISAIMDSPTDAQNVVINVITEFENTLREFYGEEVSSINLVSAATYNPNQVSPSLIIYALIGGILGFIIMAGIALAKELMDTRVKSVDDLTNMGMIRLGEINELTNAQVKKNRYRIESDNTPLRRRV</sequence>
<evidence type="ECO:0000313" key="15">
    <source>
        <dbReference type="Proteomes" id="UP000306420"/>
    </source>
</evidence>
<dbReference type="EMBL" id="VBSP01000025">
    <property type="protein sequence ID" value="TLQ40703.1"/>
    <property type="molecule type" value="Genomic_DNA"/>
</dbReference>
<evidence type="ECO:0000256" key="5">
    <source>
        <dbReference type="ARBA" id="ARBA00022475"/>
    </source>
</evidence>
<feature type="transmembrane region" description="Helical" evidence="12">
    <location>
        <begin position="21"/>
        <end position="40"/>
    </location>
</feature>
<feature type="domain" description="Polysaccharide chain length determinant N-terminal" evidence="13">
    <location>
        <begin position="4"/>
        <end position="92"/>
    </location>
</feature>
<dbReference type="AlphaFoldDB" id="A0A5R9DZE0"/>
<evidence type="ECO:0000256" key="3">
    <source>
        <dbReference type="ARBA" id="ARBA00006683"/>
    </source>
</evidence>
<evidence type="ECO:0000256" key="8">
    <source>
        <dbReference type="ARBA" id="ARBA00022989"/>
    </source>
</evidence>
<comment type="subcellular location">
    <subcellularLocation>
        <location evidence="1">Cell membrane</location>
        <topology evidence="1">Multi-pass membrane protein</topology>
    </subcellularLocation>
</comment>
<keyword evidence="6 12" id="KW-0812">Transmembrane</keyword>
<dbReference type="Proteomes" id="UP000306420">
    <property type="component" value="Unassembled WGS sequence"/>
</dbReference>
<dbReference type="InterPro" id="IPR050445">
    <property type="entry name" value="Bact_polysacc_biosynth/exp"/>
</dbReference>
<proteinExistence type="inferred from homology"/>
<evidence type="ECO:0000256" key="2">
    <source>
        <dbReference type="ARBA" id="ARBA00005132"/>
    </source>
</evidence>
<evidence type="ECO:0000259" key="13">
    <source>
        <dbReference type="Pfam" id="PF02706"/>
    </source>
</evidence>
<comment type="similarity">
    <text evidence="3">Belongs to the CpsC/CapA family.</text>
</comment>
<evidence type="ECO:0000256" key="9">
    <source>
        <dbReference type="ARBA" id="ARBA00023136"/>
    </source>
</evidence>
<evidence type="ECO:0000256" key="10">
    <source>
        <dbReference type="ARBA" id="ARBA00023169"/>
    </source>
</evidence>